<name>A0A939JJV0_9ACTN</name>
<keyword evidence="1" id="KW-1133">Transmembrane helix</keyword>
<dbReference type="EMBL" id="JAFLRJ010000260">
    <property type="protein sequence ID" value="MBO0515147.1"/>
    <property type="molecule type" value="Genomic_DNA"/>
</dbReference>
<feature type="transmembrane region" description="Helical" evidence="1">
    <location>
        <begin position="153"/>
        <end position="173"/>
    </location>
</feature>
<dbReference type="Proteomes" id="UP000664167">
    <property type="component" value="Unassembled WGS sequence"/>
</dbReference>
<feature type="transmembrane region" description="Helical" evidence="1">
    <location>
        <begin position="125"/>
        <end position="146"/>
    </location>
</feature>
<reference evidence="2" key="1">
    <citation type="submission" date="2021-03" db="EMBL/GenBank/DDBJ databases">
        <title>Streptomyces poriferae sp. nov., a novel marine sponge-derived Actinobacteria species with anti-MRSA activity.</title>
        <authorList>
            <person name="Sandoval-Powers M."/>
            <person name="Kralova S."/>
            <person name="Nguyen G.-S."/>
            <person name="Fawwal D."/>
            <person name="Degnes K."/>
            <person name="Klinkenberg G."/>
            <person name="Sletta H."/>
            <person name="Wentzel A."/>
            <person name="Liles M.R."/>
        </authorList>
    </citation>
    <scope>NUCLEOTIDE SEQUENCE</scope>
    <source>
        <strain evidence="2">DSM 41794</strain>
    </source>
</reference>
<evidence type="ECO:0000313" key="3">
    <source>
        <dbReference type="Proteomes" id="UP000664167"/>
    </source>
</evidence>
<sequence length="191" mass="20000">MAPSRGHARELWRDRSFCALVVAKACFATCATAVSTFLAYYLVAVAHAPAWGVGLPLTLNCALVVAAQRPTTRRMLAVPRHRQLFGGGLAYLVAGAGFALAALGPPRAVVLVTCIPPARLGQWLAVYQSGWSIAAVLVPGAGALLLRSAHGWFWPAFALIAALGAVSGLRAGGVSRRPAHARSRPTAVQDR</sequence>
<evidence type="ECO:0000313" key="2">
    <source>
        <dbReference type="EMBL" id="MBO0515147.1"/>
    </source>
</evidence>
<dbReference type="InterPro" id="IPR036259">
    <property type="entry name" value="MFS_trans_sf"/>
</dbReference>
<dbReference type="AlphaFoldDB" id="A0A939JJV0"/>
<keyword evidence="3" id="KW-1185">Reference proteome</keyword>
<feature type="transmembrane region" description="Helical" evidence="1">
    <location>
        <begin position="21"/>
        <end position="42"/>
    </location>
</feature>
<evidence type="ECO:0000256" key="1">
    <source>
        <dbReference type="SAM" id="Phobius"/>
    </source>
</evidence>
<evidence type="ECO:0008006" key="4">
    <source>
        <dbReference type="Google" id="ProtNLM"/>
    </source>
</evidence>
<accession>A0A939JJV0</accession>
<keyword evidence="1" id="KW-0472">Membrane</keyword>
<keyword evidence="1" id="KW-0812">Transmembrane</keyword>
<feature type="transmembrane region" description="Helical" evidence="1">
    <location>
        <begin position="48"/>
        <end position="67"/>
    </location>
</feature>
<organism evidence="2 3">
    <name type="scientific">Streptomyces beijiangensis</name>
    <dbReference type="NCBI Taxonomy" id="163361"/>
    <lineage>
        <taxon>Bacteria</taxon>
        <taxon>Bacillati</taxon>
        <taxon>Actinomycetota</taxon>
        <taxon>Actinomycetes</taxon>
        <taxon>Kitasatosporales</taxon>
        <taxon>Streptomycetaceae</taxon>
        <taxon>Streptomyces</taxon>
    </lineage>
</organism>
<protein>
    <recommendedName>
        <fullName evidence="4">MFS transporter</fullName>
    </recommendedName>
</protein>
<feature type="transmembrane region" description="Helical" evidence="1">
    <location>
        <begin position="88"/>
        <end position="105"/>
    </location>
</feature>
<proteinExistence type="predicted"/>
<gene>
    <name evidence="2" type="ORF">J0695_25605</name>
</gene>
<dbReference type="Gene3D" id="1.20.1250.20">
    <property type="entry name" value="MFS general substrate transporter like domains"/>
    <property type="match status" value="1"/>
</dbReference>
<comment type="caution">
    <text evidence="2">The sequence shown here is derived from an EMBL/GenBank/DDBJ whole genome shotgun (WGS) entry which is preliminary data.</text>
</comment>
<dbReference type="RefSeq" id="WP_206965711.1">
    <property type="nucleotide sequence ID" value="NZ_BAAAJJ010000010.1"/>
</dbReference>
<dbReference type="SUPFAM" id="SSF103473">
    <property type="entry name" value="MFS general substrate transporter"/>
    <property type="match status" value="1"/>
</dbReference>